<evidence type="ECO:0000313" key="3">
    <source>
        <dbReference type="Proteomes" id="UP001549691"/>
    </source>
</evidence>
<evidence type="ECO:0000313" key="2">
    <source>
        <dbReference type="EMBL" id="MET7012918.1"/>
    </source>
</evidence>
<keyword evidence="3" id="KW-1185">Reference proteome</keyword>
<evidence type="ECO:0000259" key="1">
    <source>
        <dbReference type="Pfam" id="PF03372"/>
    </source>
</evidence>
<keyword evidence="2" id="KW-0378">Hydrolase</keyword>
<protein>
    <submittedName>
        <fullName evidence="2">Endonuclease/exonuclease/phosphatase family protein</fullName>
    </submittedName>
</protein>
<dbReference type="RefSeq" id="WP_354599383.1">
    <property type="nucleotide sequence ID" value="NZ_JBEWZI010000002.1"/>
</dbReference>
<dbReference type="SUPFAM" id="SSF56219">
    <property type="entry name" value="DNase I-like"/>
    <property type="match status" value="1"/>
</dbReference>
<organism evidence="2 3">
    <name type="scientific">Uliginosibacterium flavum</name>
    <dbReference type="NCBI Taxonomy" id="1396831"/>
    <lineage>
        <taxon>Bacteria</taxon>
        <taxon>Pseudomonadati</taxon>
        <taxon>Pseudomonadota</taxon>
        <taxon>Betaproteobacteria</taxon>
        <taxon>Rhodocyclales</taxon>
        <taxon>Zoogloeaceae</taxon>
        <taxon>Uliginosibacterium</taxon>
    </lineage>
</organism>
<dbReference type="Proteomes" id="UP001549691">
    <property type="component" value="Unassembled WGS sequence"/>
</dbReference>
<dbReference type="InterPro" id="IPR036691">
    <property type="entry name" value="Endo/exonu/phosph_ase_sf"/>
</dbReference>
<proteinExistence type="predicted"/>
<comment type="caution">
    <text evidence="2">The sequence shown here is derived from an EMBL/GenBank/DDBJ whole genome shotgun (WGS) entry which is preliminary data.</text>
</comment>
<keyword evidence="2" id="KW-0255">Endonuclease</keyword>
<dbReference type="InterPro" id="IPR005135">
    <property type="entry name" value="Endo/exonuclease/phosphatase"/>
</dbReference>
<dbReference type="PANTHER" id="PTHR42834">
    <property type="entry name" value="ENDONUCLEASE/EXONUCLEASE/PHOSPHATASE FAMILY PROTEIN (AFU_ORTHOLOGUE AFUA_3G09210)"/>
    <property type="match status" value="1"/>
</dbReference>
<gene>
    <name evidence="2" type="ORF">ABXR19_01870</name>
</gene>
<name>A0ABV2THA3_9RHOO</name>
<keyword evidence="2" id="KW-0540">Nuclease</keyword>
<reference evidence="2 3" key="1">
    <citation type="submission" date="2024-07" db="EMBL/GenBank/DDBJ databases">
        <title>Uliginosibacterium flavum JJ3220;KACC:17644.</title>
        <authorList>
            <person name="Kim M.K."/>
        </authorList>
    </citation>
    <scope>NUCLEOTIDE SEQUENCE [LARGE SCALE GENOMIC DNA]</scope>
    <source>
        <strain evidence="2 3">KACC:17644</strain>
    </source>
</reference>
<dbReference type="EMBL" id="JBEWZI010000002">
    <property type="protein sequence ID" value="MET7012918.1"/>
    <property type="molecule type" value="Genomic_DNA"/>
</dbReference>
<sequence>MQSLRIASYNVQNLFARPAALNADNSGEVLREGAELAALLDRPSYDGATGERILKLVRKYNLHRRDVDHPWFSLNEVRGGLLAQRDGRLFGLRAKGAADWVGWLQWKQAPVEELGIQNAARVIGELRADVLALTEVENRPTLQHFNQGAIAEFLPPYPYQMCIDGNDARGIDVAMLSRLPLVSMRSHVFDSFTAPRTGLPHTVFARDCPEYELALPNGQSLWLLVNHFKSQGPGRPSDPAPEDEWRRVQAQRVAEILDRFDLQKDWVVVAGDLNEDPARGNLAALLNKPGLTDVLTTDKAPAETWTHRFKDERSRLDYLLVSEPLRARLVATGIERRGIFSPSGRQDERFPEVTDRATQASDHAGIWAEFTL</sequence>
<dbReference type="PANTHER" id="PTHR42834:SF1">
    <property type="entry name" value="ENDONUCLEASE_EXONUCLEASE_PHOSPHATASE FAMILY PROTEIN (AFU_ORTHOLOGUE AFUA_3G09210)"/>
    <property type="match status" value="1"/>
</dbReference>
<accession>A0ABV2THA3</accession>
<feature type="domain" description="Endonuclease/exonuclease/phosphatase" evidence="1">
    <location>
        <begin position="116"/>
        <end position="363"/>
    </location>
</feature>
<dbReference type="Pfam" id="PF03372">
    <property type="entry name" value="Exo_endo_phos"/>
    <property type="match status" value="1"/>
</dbReference>
<dbReference type="Gene3D" id="3.60.10.10">
    <property type="entry name" value="Endonuclease/exonuclease/phosphatase"/>
    <property type="match status" value="1"/>
</dbReference>
<dbReference type="GO" id="GO:0004519">
    <property type="term" value="F:endonuclease activity"/>
    <property type="evidence" value="ECO:0007669"/>
    <property type="project" value="UniProtKB-KW"/>
</dbReference>